<feature type="region of interest" description="Disordered" evidence="6">
    <location>
        <begin position="120"/>
        <end position="142"/>
    </location>
</feature>
<gene>
    <name evidence="8" type="ORF">NliqN6_1575</name>
</gene>
<evidence type="ECO:0000313" key="8">
    <source>
        <dbReference type="EMBL" id="GHJ85173.1"/>
    </source>
</evidence>
<protein>
    <recommendedName>
        <fullName evidence="7">C-CAP/cofactor C-like domain-containing protein</fullName>
    </recommendedName>
</protein>
<dbReference type="OrthoDB" id="194775at2759"/>
<evidence type="ECO:0000256" key="1">
    <source>
        <dbReference type="ARBA" id="ARBA00004496"/>
    </source>
</evidence>
<dbReference type="Pfam" id="PF16752">
    <property type="entry name" value="TBCC_N"/>
    <property type="match status" value="1"/>
</dbReference>
<organism evidence="8 9">
    <name type="scientific">Naganishia liquefaciens</name>
    <dbReference type="NCBI Taxonomy" id="104408"/>
    <lineage>
        <taxon>Eukaryota</taxon>
        <taxon>Fungi</taxon>
        <taxon>Dikarya</taxon>
        <taxon>Basidiomycota</taxon>
        <taxon>Agaricomycotina</taxon>
        <taxon>Tremellomycetes</taxon>
        <taxon>Filobasidiales</taxon>
        <taxon>Filobasidiaceae</taxon>
        <taxon>Naganishia</taxon>
    </lineage>
</organism>
<dbReference type="Proteomes" id="UP000620104">
    <property type="component" value="Unassembled WGS sequence"/>
</dbReference>
<feature type="compositionally biased region" description="Low complexity" evidence="6">
    <location>
        <begin position="120"/>
        <end position="129"/>
    </location>
</feature>
<evidence type="ECO:0000259" key="7">
    <source>
        <dbReference type="PROSITE" id="PS51329"/>
    </source>
</evidence>
<accession>A0A8H3TQS3</accession>
<keyword evidence="4" id="KW-0007">Acetylation</keyword>
<evidence type="ECO:0000256" key="3">
    <source>
        <dbReference type="ARBA" id="ARBA00022490"/>
    </source>
</evidence>
<dbReference type="EMBL" id="BLZA01000011">
    <property type="protein sequence ID" value="GHJ85173.1"/>
    <property type="molecule type" value="Genomic_DNA"/>
</dbReference>
<dbReference type="InterPro" id="IPR031925">
    <property type="entry name" value="TBCC_N"/>
</dbReference>
<reference evidence="8" key="1">
    <citation type="submission" date="2020-07" db="EMBL/GenBank/DDBJ databases">
        <title>Draft Genome Sequence of a Deep-Sea Yeast, Naganishia (Cryptococcus) liquefaciens strain N6.</title>
        <authorList>
            <person name="Han Y.W."/>
            <person name="Kajitani R."/>
            <person name="Morimoto H."/>
            <person name="Parhat M."/>
            <person name="Tsubouchi H."/>
            <person name="Bakenova O."/>
            <person name="Ogata M."/>
            <person name="Argunhan B."/>
            <person name="Aoki R."/>
            <person name="Kajiwara S."/>
            <person name="Itoh T."/>
            <person name="Iwasaki H."/>
        </authorList>
    </citation>
    <scope>NUCLEOTIDE SEQUENCE</scope>
    <source>
        <strain evidence="8">N6</strain>
    </source>
</reference>
<name>A0A8H3TQS3_9TREE</name>
<dbReference type="InterPro" id="IPR016098">
    <property type="entry name" value="CAP/MinC_C"/>
</dbReference>
<evidence type="ECO:0000256" key="4">
    <source>
        <dbReference type="ARBA" id="ARBA00022990"/>
    </source>
</evidence>
<evidence type="ECO:0000256" key="6">
    <source>
        <dbReference type="SAM" id="MobiDB-lite"/>
    </source>
</evidence>
<keyword evidence="3" id="KW-0963">Cytoplasm</keyword>
<dbReference type="Pfam" id="PF07986">
    <property type="entry name" value="TBCC"/>
    <property type="match status" value="1"/>
</dbReference>
<sequence length="338" mass="36932">MSNAQLAAHYYAEFQAHKIVVDNYLATPDGVSTALQEIQALKRSLTDATAFLPAYDQRRYQDQIKEWERSIAARGVGLGNVAKRPRFAFKKKSGSAGAAKLDVGRPALEADGQVESTASTLASAADSGAMSDPTSAQVTLRSRTNRRIDLDQVMASSAAFTPQRTGFSLVLEDVNGCLIDLRRRDAASDDAASRLTALYGANIRDSVLLVPEDMAGSVMLDRMQRVVIVAGCQQFRIHSSARSMLLLYIPSNPIIEHSSALRFGPYPLSLRNGKATTVSSRHDYVQDFGWIKPGPSPNFEVVDADAAERVGQRIREMAGLQEEEGWPARLTEMLDELL</sequence>
<feature type="domain" description="C-CAP/cofactor C-like" evidence="7">
    <location>
        <begin position="161"/>
        <end position="290"/>
    </location>
</feature>
<dbReference type="GO" id="GO:0015631">
    <property type="term" value="F:tubulin binding"/>
    <property type="evidence" value="ECO:0007669"/>
    <property type="project" value="InterPro"/>
</dbReference>
<dbReference type="AlphaFoldDB" id="A0A8H3TQS3"/>
<dbReference type="GO" id="GO:0005737">
    <property type="term" value="C:cytoplasm"/>
    <property type="evidence" value="ECO:0007669"/>
    <property type="project" value="UniProtKB-SubCell"/>
</dbReference>
<comment type="subcellular location">
    <subcellularLocation>
        <location evidence="1">Cytoplasm</location>
    </subcellularLocation>
</comment>
<dbReference type="InterPro" id="IPR038397">
    <property type="entry name" value="TBCC_N_sf"/>
</dbReference>
<dbReference type="PANTHER" id="PTHR15139:SF0">
    <property type="entry name" value="TUBULIN-SPECIFIC CHAPERONE C"/>
    <property type="match status" value="1"/>
</dbReference>
<dbReference type="InterPro" id="IPR027684">
    <property type="entry name" value="TBCC"/>
</dbReference>
<dbReference type="GO" id="GO:0007023">
    <property type="term" value="P:post-chaperonin tubulin folding pathway"/>
    <property type="evidence" value="ECO:0007669"/>
    <property type="project" value="InterPro"/>
</dbReference>
<dbReference type="PANTHER" id="PTHR15139">
    <property type="entry name" value="TUBULIN FOLDING COFACTOR C"/>
    <property type="match status" value="1"/>
</dbReference>
<dbReference type="GO" id="GO:0007021">
    <property type="term" value="P:tubulin complex assembly"/>
    <property type="evidence" value="ECO:0007669"/>
    <property type="project" value="TreeGrafter"/>
</dbReference>
<dbReference type="InterPro" id="IPR012945">
    <property type="entry name" value="Tubulin-bd_cofactor_C_dom"/>
</dbReference>
<comment type="subunit">
    <text evidence="5">Supercomplex made of cofactors A to E. Cofactors A and D function by capturing and stabilizing tubulin in a quasi-native conformation. Cofactor E binds to the cofactor D-tubulin complex; interaction with cofactor C then causes the release of tubulin polypeptides that are committed to the native state.</text>
</comment>
<comment type="caution">
    <text evidence="8">The sequence shown here is derived from an EMBL/GenBank/DDBJ whole genome shotgun (WGS) entry which is preliminary data.</text>
</comment>
<evidence type="ECO:0000256" key="2">
    <source>
        <dbReference type="ARBA" id="ARBA00008848"/>
    </source>
</evidence>
<proteinExistence type="inferred from homology"/>
<dbReference type="InterPro" id="IPR017901">
    <property type="entry name" value="C-CAP_CF_C-like"/>
</dbReference>
<comment type="similarity">
    <text evidence="2">Belongs to the TBCC family.</text>
</comment>
<evidence type="ECO:0000256" key="5">
    <source>
        <dbReference type="ARBA" id="ARBA00026055"/>
    </source>
</evidence>
<evidence type="ECO:0000313" key="9">
    <source>
        <dbReference type="Proteomes" id="UP000620104"/>
    </source>
</evidence>
<keyword evidence="9" id="KW-1185">Reference proteome</keyword>
<dbReference type="Gene3D" id="1.20.58.1250">
    <property type="entry name" value="Tubulin Binding Cofactor C, N-terminal domain"/>
    <property type="match status" value="1"/>
</dbReference>
<feature type="compositionally biased region" description="Polar residues" evidence="6">
    <location>
        <begin position="132"/>
        <end position="142"/>
    </location>
</feature>
<dbReference type="PROSITE" id="PS51329">
    <property type="entry name" value="C_CAP_COFACTOR_C"/>
    <property type="match status" value="1"/>
</dbReference>
<dbReference type="Gene3D" id="2.160.20.70">
    <property type="match status" value="1"/>
</dbReference>